<evidence type="ECO:0000256" key="1">
    <source>
        <dbReference type="PROSITE-ProRule" id="PRU00235"/>
    </source>
</evidence>
<dbReference type="InterPro" id="IPR009091">
    <property type="entry name" value="RCC1/BLIP-II"/>
</dbReference>
<organism evidence="5 6">
    <name type="scientific">Entomortierella chlamydospora</name>
    <dbReference type="NCBI Taxonomy" id="101097"/>
    <lineage>
        <taxon>Eukaryota</taxon>
        <taxon>Fungi</taxon>
        <taxon>Fungi incertae sedis</taxon>
        <taxon>Mucoromycota</taxon>
        <taxon>Mortierellomycotina</taxon>
        <taxon>Mortierellomycetes</taxon>
        <taxon>Mortierellales</taxon>
        <taxon>Mortierellaceae</taxon>
        <taxon>Entomortierella</taxon>
    </lineage>
</organism>
<feature type="compositionally biased region" description="Basic and acidic residues" evidence="2">
    <location>
        <begin position="578"/>
        <end position="588"/>
    </location>
</feature>
<dbReference type="GO" id="GO:0005085">
    <property type="term" value="F:guanyl-nucleotide exchange factor activity"/>
    <property type="evidence" value="ECO:0007669"/>
    <property type="project" value="TreeGrafter"/>
</dbReference>
<evidence type="ECO:0000259" key="4">
    <source>
        <dbReference type="Pfam" id="PF12937"/>
    </source>
</evidence>
<dbReference type="GO" id="GO:0005737">
    <property type="term" value="C:cytoplasm"/>
    <property type="evidence" value="ECO:0007669"/>
    <property type="project" value="TreeGrafter"/>
</dbReference>
<dbReference type="PANTHER" id="PTHR45982:SF3">
    <property type="entry name" value="F-BOX PROTEIN POF9"/>
    <property type="match status" value="1"/>
</dbReference>
<feature type="compositionally biased region" description="Basic residues" evidence="2">
    <location>
        <begin position="335"/>
        <end position="345"/>
    </location>
</feature>
<feature type="signal peptide" evidence="3">
    <location>
        <begin position="1"/>
        <end position="24"/>
    </location>
</feature>
<protein>
    <recommendedName>
        <fullName evidence="4">F-box domain-containing protein</fullName>
    </recommendedName>
</protein>
<evidence type="ECO:0000313" key="6">
    <source>
        <dbReference type="Proteomes" id="UP000703661"/>
    </source>
</evidence>
<feature type="domain" description="F-box" evidence="4">
    <location>
        <begin position="10"/>
        <end position="56"/>
    </location>
</feature>
<dbReference type="Gene3D" id="1.20.1280.50">
    <property type="match status" value="1"/>
</dbReference>
<dbReference type="InterPro" id="IPR036047">
    <property type="entry name" value="F-box-like_dom_sf"/>
</dbReference>
<dbReference type="PANTHER" id="PTHR45982">
    <property type="entry name" value="REGULATOR OF CHROMOSOME CONDENSATION"/>
    <property type="match status" value="1"/>
</dbReference>
<evidence type="ECO:0000256" key="3">
    <source>
        <dbReference type="SAM" id="SignalP"/>
    </source>
</evidence>
<keyword evidence="6" id="KW-1185">Reference proteome</keyword>
<feature type="region of interest" description="Disordered" evidence="2">
    <location>
        <begin position="314"/>
        <end position="351"/>
    </location>
</feature>
<feature type="region of interest" description="Disordered" evidence="2">
    <location>
        <begin position="566"/>
        <end position="695"/>
    </location>
</feature>
<dbReference type="Gene3D" id="2.130.10.30">
    <property type="entry name" value="Regulator of chromosome condensation 1/beta-lactamase-inhibitor protein II"/>
    <property type="match status" value="2"/>
</dbReference>
<dbReference type="EMBL" id="JAAAID010001220">
    <property type="protein sequence ID" value="KAG0011037.1"/>
    <property type="molecule type" value="Genomic_DNA"/>
</dbReference>
<comment type="caution">
    <text evidence="5">The sequence shown here is derived from an EMBL/GenBank/DDBJ whole genome shotgun (WGS) entry which is preliminary data.</text>
</comment>
<feature type="compositionally biased region" description="Low complexity" evidence="2">
    <location>
        <begin position="589"/>
        <end position="608"/>
    </location>
</feature>
<dbReference type="InterPro" id="IPR051553">
    <property type="entry name" value="Ran_GTPase-activating"/>
</dbReference>
<dbReference type="PROSITE" id="PS50012">
    <property type="entry name" value="RCC1_3"/>
    <property type="match status" value="2"/>
</dbReference>
<evidence type="ECO:0000313" key="5">
    <source>
        <dbReference type="EMBL" id="KAG0011037.1"/>
    </source>
</evidence>
<dbReference type="InterPro" id="IPR001810">
    <property type="entry name" value="F-box_dom"/>
</dbReference>
<feature type="repeat" description="RCC1" evidence="1">
    <location>
        <begin position="91"/>
        <end position="145"/>
    </location>
</feature>
<dbReference type="AlphaFoldDB" id="A0A9P6MRF5"/>
<dbReference type="SUPFAM" id="SSF81383">
    <property type="entry name" value="F-box domain"/>
    <property type="match status" value="1"/>
</dbReference>
<dbReference type="Proteomes" id="UP000703661">
    <property type="component" value="Unassembled WGS sequence"/>
</dbReference>
<dbReference type="Pfam" id="PF00415">
    <property type="entry name" value="RCC1"/>
    <property type="match status" value="2"/>
</dbReference>
<evidence type="ECO:0000256" key="2">
    <source>
        <dbReference type="SAM" id="MobiDB-lite"/>
    </source>
</evidence>
<dbReference type="SUPFAM" id="SSF50985">
    <property type="entry name" value="RCC1/BLIP-II"/>
    <property type="match status" value="1"/>
</dbReference>
<proteinExistence type="predicted"/>
<dbReference type="InterPro" id="IPR000408">
    <property type="entry name" value="Reg_chr_condens"/>
</dbReference>
<keyword evidence="3" id="KW-0732">Signal</keyword>
<feature type="compositionally biased region" description="Polar residues" evidence="2">
    <location>
        <begin position="316"/>
        <end position="325"/>
    </location>
</feature>
<feature type="compositionally biased region" description="Polar residues" evidence="2">
    <location>
        <begin position="672"/>
        <end position="695"/>
    </location>
</feature>
<gene>
    <name evidence="5" type="ORF">BGZ80_001004</name>
</gene>
<dbReference type="Pfam" id="PF12937">
    <property type="entry name" value="F-box-like"/>
    <property type="match status" value="1"/>
</dbReference>
<name>A0A9P6MRF5_9FUNG</name>
<sequence length="695" mass="77571">MRGARAAVTILQLPFEVLVGGILAILPPSDLVCMSRVCKALYGLYQSDYLWQQKFFKEFHYYRPNKTLRQQLGLGGTDGGWRRIYHAMDRVEVYTWGANIDCRLGYGRTSRKIYESVPKRIRRLDGIGIVQLAPTGWGCHALDKHGNIWAWGRIMESNLVRVDAMPRMLKRPRNVIQLSAGRQVVLAKDTNGRIWQWCRENKAVEVTFGSRSDNVSTKDPVEQISAGWDICAALTQSGRIFTWRPPQSTEVRSQLRIHVEHSVSLMDQGYDEYEAAISDGDKFVQIATGSDYIVAVTLLEKVYIFRKLDSNHYHRSANSSNQPKVQQHPFPLAQQHHHHHHHHQQHRSEEYEDRILVETSADGSQQEHVIEIRGRIIGEGLYLPIFSEALTRTITATYEECDEWERRQRHRRHHPNHTSSSAPTTVVEACCSLSSSASRPTTLSASSESFAIHHSSGKVLWGKGDVQSDTLPIVIERLHSNVSQVAFGEHHQGLLTEDGQLHTWGSFSHGALGQGDLRYGCQVPTIVEGPLKNKIVIGIGMAGWQSACLAIDLSEEKEKAHGCFYDSQSRGHATGKGKGRELIDDGYHSLESTSNGSVSGSGSSSEGFDSSDGEEWTLGDNDSKHDNLAGGISADGSTSHATHHHMLHSLFNPRHGTASTHSRPTPVRKRSSSSVERYTDNYGNNRGYHSSNGVV</sequence>
<feature type="chain" id="PRO_5040287106" description="F-box domain-containing protein" evidence="3">
    <location>
        <begin position="25"/>
        <end position="695"/>
    </location>
</feature>
<reference evidence="5" key="1">
    <citation type="journal article" date="2020" name="Fungal Divers.">
        <title>Resolving the Mortierellaceae phylogeny through synthesis of multi-gene phylogenetics and phylogenomics.</title>
        <authorList>
            <person name="Vandepol N."/>
            <person name="Liber J."/>
            <person name="Desiro A."/>
            <person name="Na H."/>
            <person name="Kennedy M."/>
            <person name="Barry K."/>
            <person name="Grigoriev I.V."/>
            <person name="Miller A.N."/>
            <person name="O'Donnell K."/>
            <person name="Stajich J.E."/>
            <person name="Bonito G."/>
        </authorList>
    </citation>
    <scope>NUCLEOTIDE SEQUENCE</scope>
    <source>
        <strain evidence="5">NRRL 2769</strain>
    </source>
</reference>
<accession>A0A9P6MRF5</accession>
<feature type="repeat" description="RCC1" evidence="1">
    <location>
        <begin position="499"/>
        <end position="552"/>
    </location>
</feature>